<evidence type="ECO:0000313" key="1">
    <source>
        <dbReference type="EMBL" id="SZF05149.1"/>
    </source>
</evidence>
<dbReference type="AlphaFoldDB" id="A0A383UZG9"/>
<proteinExistence type="predicted"/>
<sequence length="181" mass="21035">MTIRSSIIYQISLEANQSAIMRYFNLAIILQSAALFVPTLADYKSPHINEGEKSFKCNKNIINASQYWEEKLLSDNLMRQGQKIIFQAQGFYDVFWSRRETNVVLYDDNTASYFYEHKLTSIADVRKSRKFEFEIRYTLLIDNFGRVCAMFMNEQVVGVAGSSFMHEVIPRNTKSFCTINS</sequence>
<dbReference type="EMBL" id="UNSH01000072">
    <property type="protein sequence ID" value="SZF05149.1"/>
    <property type="molecule type" value="Genomic_DNA"/>
</dbReference>
<dbReference type="VEuPathDB" id="FungiDB:BLGHR1_15949"/>
<evidence type="ECO:0000313" key="2">
    <source>
        <dbReference type="Proteomes" id="UP000275772"/>
    </source>
</evidence>
<organism evidence="1 2">
    <name type="scientific">Blumeria hordei</name>
    <name type="common">Barley powdery mildew</name>
    <name type="synonym">Blumeria graminis f. sp. hordei</name>
    <dbReference type="NCBI Taxonomy" id="2867405"/>
    <lineage>
        <taxon>Eukaryota</taxon>
        <taxon>Fungi</taxon>
        <taxon>Dikarya</taxon>
        <taxon>Ascomycota</taxon>
        <taxon>Pezizomycotina</taxon>
        <taxon>Leotiomycetes</taxon>
        <taxon>Erysiphales</taxon>
        <taxon>Erysiphaceae</taxon>
        <taxon>Blumeria</taxon>
    </lineage>
</organism>
<dbReference type="Proteomes" id="UP000275772">
    <property type="component" value="Unassembled WGS sequence"/>
</dbReference>
<name>A0A383UZG9_BLUHO</name>
<reference evidence="1 2" key="1">
    <citation type="submission" date="2017-11" db="EMBL/GenBank/DDBJ databases">
        <authorList>
            <person name="Kracher B."/>
        </authorList>
    </citation>
    <scope>NUCLEOTIDE SEQUENCE [LARGE SCALE GENOMIC DNA]</scope>
    <source>
        <strain evidence="1 2">RACE1</strain>
    </source>
</reference>
<gene>
    <name evidence="1" type="ORF">BLGHR1_15949</name>
</gene>
<accession>A0A383UZG9</accession>
<protein>
    <submittedName>
        <fullName evidence="1">Uncharacterized protein</fullName>
    </submittedName>
</protein>